<name>A0A8S5RRK3_9CAUD</name>
<accession>A0A8S5RRK3</accession>
<evidence type="ECO:0000313" key="1">
    <source>
        <dbReference type="EMBL" id="DAE92136.1"/>
    </source>
</evidence>
<sequence>MNVIKVTEGEYIDYSVSKSKVTFADELTLNLEKRERDFDVSIDVCIDRDGAVTAGQLGVKYAAQIEIPAREYTEEEVSNPDYDPEDSTSKETIINKVPVPFSMNNVTLKLYAI</sequence>
<proteinExistence type="predicted"/>
<protein>
    <submittedName>
        <fullName evidence="1">Uncharacterized protein</fullName>
    </submittedName>
</protein>
<reference evidence="1" key="1">
    <citation type="journal article" date="2021" name="Proc. Natl. Acad. Sci. U.S.A.">
        <title>A Catalog of Tens of Thousands of Viruses from Human Metagenomes Reveals Hidden Associations with Chronic Diseases.</title>
        <authorList>
            <person name="Tisza M.J."/>
            <person name="Buck C.B."/>
        </authorList>
    </citation>
    <scope>NUCLEOTIDE SEQUENCE</scope>
    <source>
        <strain evidence="1">Ct5xZ3</strain>
    </source>
</reference>
<dbReference type="EMBL" id="BK057794">
    <property type="protein sequence ID" value="DAE92136.1"/>
    <property type="molecule type" value="Genomic_DNA"/>
</dbReference>
<organism evidence="1">
    <name type="scientific">Myoviridae sp. ct5xZ3</name>
    <dbReference type="NCBI Taxonomy" id="2827601"/>
    <lineage>
        <taxon>Viruses</taxon>
        <taxon>Duplodnaviria</taxon>
        <taxon>Heunggongvirae</taxon>
        <taxon>Uroviricota</taxon>
        <taxon>Caudoviricetes</taxon>
    </lineage>
</organism>